<gene>
    <name evidence="4" type="ORF">PF008_g10219</name>
</gene>
<feature type="compositionally biased region" description="Basic and acidic residues" evidence="2">
    <location>
        <begin position="659"/>
        <end position="691"/>
    </location>
</feature>
<feature type="compositionally biased region" description="Basic residues" evidence="2">
    <location>
        <begin position="117"/>
        <end position="132"/>
    </location>
</feature>
<organism evidence="4 5">
    <name type="scientific">Phytophthora fragariae</name>
    <dbReference type="NCBI Taxonomy" id="53985"/>
    <lineage>
        <taxon>Eukaryota</taxon>
        <taxon>Sar</taxon>
        <taxon>Stramenopiles</taxon>
        <taxon>Oomycota</taxon>
        <taxon>Peronosporomycetes</taxon>
        <taxon>Peronosporales</taxon>
        <taxon>Peronosporaceae</taxon>
        <taxon>Phytophthora</taxon>
    </lineage>
</organism>
<dbReference type="InterPro" id="IPR001878">
    <property type="entry name" value="Znf_CCHC"/>
</dbReference>
<sequence length="771" mass="84371">MVRVPGSSGDSGFHRESQEDVKIKVEPGIGAPTEGESPSSHLKSEGYTDRQSAGWSSDEVQEEGSATDLEEKPHPPPVGPSGAPADHDSHRDPPDEDPSVKTEGSSSTTTPSVSHVSSKKKNLKRKPAKMKLKAPGADESGETKAWTEDQLEKIFYQKELNDFLTEDPTMKVMKPKQIGELQGPVTAPVPATNQMDGIRGLMRMLKEAVIVAGAFDANERFRLSLVTMEKSSTLLFKLLTPLVGASSQSTSPDHDPSRAARNSHSGSSPFVSANGSADRSVASELGSDISIGIGRMTLGPSGAAMLQSRNAEAKRHVPQGDVSTTTRPDLHSPDRMQTFFNAATGRFLREQQTASQPKPVPNPSKIPDAQDVDMESVGSYHASQNEFDPDDLSIDTPRCAVLASAEASPGSATSTPSIPRVRMSAISELKEFSGKDNDEDRARGWLGKIKSAFIRDQASDSEKCIVFYGLLTEPARNWYQQLGRSTRSNWKELLNDFRVEYCSLGVSLARQYYHARKRSDESPLEYLHRLNVVGLRAKLPIKTGPTSALREHVEHFIDTLDDRDLADQLTLLRLADGDALADTLRVRQRAKSRQGKAAAGSSKYRQKVPTGPPQASSKPARAVRAIRLTANSDDGSGSESDCESDVDAAQAQIYLAAATDHRKQEDQRPFPRSKIQPDRDIQSRHEDRPEPCTHCGSTRHSDLGCWKRLICQKCGRKGHPADHCLFVCRACGEIHESGECPVEEFYNLIRQWYNPTKHAGMLPAGAEKLLN</sequence>
<evidence type="ECO:0000259" key="3">
    <source>
        <dbReference type="PROSITE" id="PS50158"/>
    </source>
</evidence>
<proteinExistence type="predicted"/>
<evidence type="ECO:0000313" key="4">
    <source>
        <dbReference type="EMBL" id="KAE9342308.1"/>
    </source>
</evidence>
<feature type="region of interest" description="Disordered" evidence="2">
    <location>
        <begin position="1"/>
        <end position="144"/>
    </location>
</feature>
<evidence type="ECO:0000313" key="5">
    <source>
        <dbReference type="Proteomes" id="UP000486351"/>
    </source>
</evidence>
<accession>A0A6G0RUG3</accession>
<feature type="region of interest" description="Disordered" evidence="2">
    <location>
        <begin position="350"/>
        <end position="370"/>
    </location>
</feature>
<comment type="caution">
    <text evidence="4">The sequence shown here is derived from an EMBL/GenBank/DDBJ whole genome shotgun (WGS) entry which is preliminary data.</text>
</comment>
<dbReference type="PROSITE" id="PS50158">
    <property type="entry name" value="ZF_CCHC"/>
    <property type="match status" value="1"/>
</dbReference>
<feature type="compositionally biased region" description="Low complexity" evidence="2">
    <location>
        <begin position="101"/>
        <end position="116"/>
    </location>
</feature>
<keyword evidence="1" id="KW-0479">Metal-binding</keyword>
<feature type="compositionally biased region" description="Basic and acidic residues" evidence="2">
    <location>
        <begin position="12"/>
        <end position="25"/>
    </location>
</feature>
<feature type="domain" description="CCHC-type" evidence="3">
    <location>
        <begin position="711"/>
        <end position="724"/>
    </location>
</feature>
<feature type="region of interest" description="Disordered" evidence="2">
    <location>
        <begin position="306"/>
        <end position="334"/>
    </location>
</feature>
<dbReference type="GO" id="GO:0008270">
    <property type="term" value="F:zinc ion binding"/>
    <property type="evidence" value="ECO:0007669"/>
    <property type="project" value="UniProtKB-KW"/>
</dbReference>
<dbReference type="AlphaFoldDB" id="A0A6G0RUG3"/>
<dbReference type="EMBL" id="QXFY01000509">
    <property type="protein sequence ID" value="KAE9342308.1"/>
    <property type="molecule type" value="Genomic_DNA"/>
</dbReference>
<keyword evidence="1" id="KW-0862">Zinc</keyword>
<feature type="compositionally biased region" description="Polar residues" evidence="2">
    <location>
        <begin position="260"/>
        <end position="276"/>
    </location>
</feature>
<reference evidence="4 5" key="1">
    <citation type="submission" date="2018-09" db="EMBL/GenBank/DDBJ databases">
        <title>Genomic investigation of the strawberry pathogen Phytophthora fragariae indicates pathogenicity is determined by transcriptional variation in three key races.</title>
        <authorList>
            <person name="Adams T.M."/>
            <person name="Armitage A.D."/>
            <person name="Sobczyk M.K."/>
            <person name="Bates H.J."/>
            <person name="Dunwell J.M."/>
            <person name="Nellist C.F."/>
            <person name="Harrison R.J."/>
        </authorList>
    </citation>
    <scope>NUCLEOTIDE SEQUENCE [LARGE SCALE GENOMIC DNA]</scope>
    <source>
        <strain evidence="4 5">NOV-77</strain>
    </source>
</reference>
<dbReference type="GO" id="GO:0003676">
    <property type="term" value="F:nucleic acid binding"/>
    <property type="evidence" value="ECO:0007669"/>
    <property type="project" value="InterPro"/>
</dbReference>
<protein>
    <recommendedName>
        <fullName evidence="3">CCHC-type domain-containing protein</fullName>
    </recommendedName>
</protein>
<dbReference type="Proteomes" id="UP000486351">
    <property type="component" value="Unassembled WGS sequence"/>
</dbReference>
<feature type="region of interest" description="Disordered" evidence="2">
    <location>
        <begin position="659"/>
        <end position="693"/>
    </location>
</feature>
<feature type="region of interest" description="Disordered" evidence="2">
    <location>
        <begin position="589"/>
        <end position="621"/>
    </location>
</feature>
<evidence type="ECO:0000256" key="2">
    <source>
        <dbReference type="SAM" id="MobiDB-lite"/>
    </source>
</evidence>
<feature type="region of interest" description="Disordered" evidence="2">
    <location>
        <begin position="245"/>
        <end position="276"/>
    </location>
</feature>
<name>A0A6G0RUG3_9STRA</name>
<keyword evidence="1" id="KW-0863">Zinc-finger</keyword>
<evidence type="ECO:0000256" key="1">
    <source>
        <dbReference type="PROSITE-ProRule" id="PRU00047"/>
    </source>
</evidence>